<dbReference type="PIRSF" id="PIRSF036461">
    <property type="entry name" value="Chmtx_methlestr"/>
    <property type="match status" value="1"/>
</dbReference>
<evidence type="ECO:0000259" key="5">
    <source>
        <dbReference type="PROSITE" id="PS50122"/>
    </source>
</evidence>
<dbReference type="PANTHER" id="PTHR42872:SF6">
    <property type="entry name" value="PROTEIN-GLUTAMATE METHYLESTERASE_PROTEIN-GLUTAMINE GLUTAMINASE"/>
    <property type="match status" value="1"/>
</dbReference>
<feature type="active site" evidence="4">
    <location>
        <position position="12"/>
    </location>
</feature>
<dbReference type="InterPro" id="IPR011247">
    <property type="entry name" value="Chemotax_prot-Glu_Me-esterase"/>
</dbReference>
<accession>A0ABU8J1P1</accession>
<evidence type="ECO:0000256" key="3">
    <source>
        <dbReference type="ARBA" id="ARBA00048267"/>
    </source>
</evidence>
<feature type="active site" evidence="4">
    <location>
        <position position="130"/>
    </location>
</feature>
<dbReference type="InterPro" id="IPR035909">
    <property type="entry name" value="CheB_C"/>
</dbReference>
<reference evidence="6 7" key="1">
    <citation type="journal article" date="2022" name="Arch. Microbiol.">
        <title>Paraburkholderia bengalensis sp. nov. isolated from roots of Oryza sativa, IR64.</title>
        <authorList>
            <person name="Nag P."/>
            <person name="Mondal N."/>
            <person name="Sarkar J."/>
            <person name="Das S."/>
        </authorList>
    </citation>
    <scope>NUCLEOTIDE SEQUENCE [LARGE SCALE GENOMIC DNA]</scope>
    <source>
        <strain evidence="6 7">IR64_4_BI</strain>
    </source>
</reference>
<dbReference type="PANTHER" id="PTHR42872">
    <property type="entry name" value="PROTEIN-GLUTAMATE METHYLESTERASE/PROTEIN-GLUTAMINE GLUTAMINASE"/>
    <property type="match status" value="1"/>
</dbReference>
<comment type="catalytic activity">
    <reaction evidence="3">
        <text>[protein]-L-glutamate 5-O-methyl ester + H2O = L-glutamyl-[protein] + methanol + H(+)</text>
        <dbReference type="Rhea" id="RHEA:23236"/>
        <dbReference type="Rhea" id="RHEA-COMP:10208"/>
        <dbReference type="Rhea" id="RHEA-COMP:10311"/>
        <dbReference type="ChEBI" id="CHEBI:15377"/>
        <dbReference type="ChEBI" id="CHEBI:15378"/>
        <dbReference type="ChEBI" id="CHEBI:17790"/>
        <dbReference type="ChEBI" id="CHEBI:29973"/>
        <dbReference type="ChEBI" id="CHEBI:82795"/>
        <dbReference type="EC" id="3.1.1.61"/>
    </reaction>
</comment>
<organism evidence="6 7">
    <name type="scientific">Paraburkholderia bengalensis</name>
    <dbReference type="NCBI Taxonomy" id="2747562"/>
    <lineage>
        <taxon>Bacteria</taxon>
        <taxon>Pseudomonadati</taxon>
        <taxon>Pseudomonadota</taxon>
        <taxon>Betaproteobacteria</taxon>
        <taxon>Burkholderiales</taxon>
        <taxon>Burkholderiaceae</taxon>
        <taxon>Paraburkholderia</taxon>
    </lineage>
</organism>
<dbReference type="Proteomes" id="UP001386437">
    <property type="component" value="Unassembled WGS sequence"/>
</dbReference>
<keyword evidence="1 4" id="KW-0378">Hydrolase</keyword>
<dbReference type="PROSITE" id="PS50122">
    <property type="entry name" value="CHEB"/>
    <property type="match status" value="1"/>
</dbReference>
<comment type="caution">
    <text evidence="6">The sequence shown here is derived from an EMBL/GenBank/DDBJ whole genome shotgun (WGS) entry which is preliminary data.</text>
</comment>
<keyword evidence="4" id="KW-0145">Chemotaxis</keyword>
<name>A0ABU8J1P1_9BURK</name>
<feature type="domain" description="CheB-type methylesterase" evidence="5">
    <location>
        <begin position="1"/>
        <end position="162"/>
    </location>
</feature>
<dbReference type="Gene3D" id="3.40.50.180">
    <property type="entry name" value="Methylesterase CheB, C-terminal domain"/>
    <property type="match status" value="1"/>
</dbReference>
<dbReference type="EMBL" id="JACFYJ010000076">
    <property type="protein sequence ID" value="MEI6001528.1"/>
    <property type="molecule type" value="Genomic_DNA"/>
</dbReference>
<feature type="active site" evidence="4">
    <location>
        <position position="39"/>
    </location>
</feature>
<dbReference type="InterPro" id="IPR000673">
    <property type="entry name" value="Sig_transdc_resp-reg_Me-estase"/>
</dbReference>
<proteinExistence type="predicted"/>
<gene>
    <name evidence="6" type="ORF">H3V53_31530</name>
</gene>
<evidence type="ECO:0000256" key="1">
    <source>
        <dbReference type="ARBA" id="ARBA00022801"/>
    </source>
</evidence>
<evidence type="ECO:0000256" key="4">
    <source>
        <dbReference type="PROSITE-ProRule" id="PRU00050"/>
    </source>
</evidence>
<dbReference type="SUPFAM" id="SSF52738">
    <property type="entry name" value="Methylesterase CheB, C-terminal domain"/>
    <property type="match status" value="1"/>
</dbReference>
<protein>
    <recommendedName>
        <fullName evidence="2">protein-glutamate methylesterase</fullName>
        <ecNumber evidence="2">3.1.1.61</ecNumber>
    </recommendedName>
</protein>
<dbReference type="Pfam" id="PF01339">
    <property type="entry name" value="CheB_methylest"/>
    <property type="match status" value="1"/>
</dbReference>
<evidence type="ECO:0000313" key="6">
    <source>
        <dbReference type="EMBL" id="MEI6001528.1"/>
    </source>
</evidence>
<dbReference type="EC" id="3.1.1.61" evidence="2"/>
<dbReference type="CDD" id="cd16433">
    <property type="entry name" value="CheB"/>
    <property type="match status" value="1"/>
</dbReference>
<sequence>MTHRDFIAVGASSGGVDALRALASGLPRGLPAAIAIVLHVGAHTSILPSLLSASGPLEAEHACDGQIYLPGKIYIAPPDRHLVVEGPRLRLVHGAKENFARPAIDPLFRSAAAELGARTIGVVLTGLLDDGAAGLEAIRACGGATLVQDPSDAFAKDMPLNASPFADDVLPLGSLASRLVELTGVWRGGAASATPAASNPVDSAREAARRRTALEQRAWTGAPLPPDALSQIATPSTYTCPECNGTLWRVHDSGMLRYRCHTGHAYSGASLGSGRRDDVERSLLDAVRALREQASISRALGDHFGKAGNTAAQLHEEETARRANEAAGVLQSLLLER</sequence>
<evidence type="ECO:0000256" key="2">
    <source>
        <dbReference type="ARBA" id="ARBA00039140"/>
    </source>
</evidence>
<keyword evidence="7" id="KW-1185">Reference proteome</keyword>
<evidence type="ECO:0000313" key="7">
    <source>
        <dbReference type="Proteomes" id="UP001386437"/>
    </source>
</evidence>
<dbReference type="RefSeq" id="WP_336601242.1">
    <property type="nucleotide sequence ID" value="NZ_JACFYJ010000076.1"/>
</dbReference>